<evidence type="ECO:0000313" key="4">
    <source>
        <dbReference type="Proteomes" id="UP000033651"/>
    </source>
</evidence>
<accession>A0A0F3KMF6</accession>
<proteinExistence type="predicted"/>
<name>A0A0F3KMF6_9GAMM</name>
<dbReference type="OrthoDB" id="71751at2"/>
<dbReference type="AlphaFoldDB" id="A0A0F3KMF6"/>
<sequence length="69" mass="7487">MASEPSRGDNVSWESSQGKVKGKVVKKLVQPSKIKGHVVAASEDNPEYLVRSEKTGAMAAHKPEALKKR</sequence>
<dbReference type="EMBL" id="JZRB01000025">
    <property type="protein sequence ID" value="KJV32450.1"/>
    <property type="molecule type" value="Genomic_DNA"/>
</dbReference>
<feature type="domain" description="Hypervirulence associated protein TUDOR" evidence="2">
    <location>
        <begin position="8"/>
        <end position="66"/>
    </location>
</feature>
<protein>
    <recommendedName>
        <fullName evidence="2">Hypervirulence associated protein TUDOR domain-containing protein</fullName>
    </recommendedName>
</protein>
<dbReference type="InterPro" id="IPR021331">
    <property type="entry name" value="Hva1_TUDOR"/>
</dbReference>
<reference evidence="3 4" key="1">
    <citation type="submission" date="2015-03" db="EMBL/GenBank/DDBJ databases">
        <title>Draft genome sequence of Luteibacter yeojuensis strain SU11.</title>
        <authorList>
            <person name="Sulaiman J."/>
            <person name="Priya K."/>
            <person name="Chan K.-G."/>
        </authorList>
    </citation>
    <scope>NUCLEOTIDE SEQUENCE [LARGE SCALE GENOMIC DNA]</scope>
    <source>
        <strain evidence="3 4">SU11</strain>
    </source>
</reference>
<evidence type="ECO:0000259" key="2">
    <source>
        <dbReference type="Pfam" id="PF11160"/>
    </source>
</evidence>
<evidence type="ECO:0000256" key="1">
    <source>
        <dbReference type="SAM" id="MobiDB-lite"/>
    </source>
</evidence>
<comment type="caution">
    <text evidence="3">The sequence shown here is derived from an EMBL/GenBank/DDBJ whole genome shotgun (WGS) entry which is preliminary data.</text>
</comment>
<organism evidence="3 4">
    <name type="scientific">Luteibacter yeojuensis</name>
    <dbReference type="NCBI Taxonomy" id="345309"/>
    <lineage>
        <taxon>Bacteria</taxon>
        <taxon>Pseudomonadati</taxon>
        <taxon>Pseudomonadota</taxon>
        <taxon>Gammaproteobacteria</taxon>
        <taxon>Lysobacterales</taxon>
        <taxon>Rhodanobacteraceae</taxon>
        <taxon>Luteibacter</taxon>
    </lineage>
</organism>
<dbReference type="Gene3D" id="2.30.30.1060">
    <property type="match status" value="1"/>
</dbReference>
<dbReference type="PATRIC" id="fig|345309.4.peg.1723"/>
<dbReference type="Proteomes" id="UP000033651">
    <property type="component" value="Unassembled WGS sequence"/>
</dbReference>
<evidence type="ECO:0000313" key="3">
    <source>
        <dbReference type="EMBL" id="KJV32450.1"/>
    </source>
</evidence>
<feature type="region of interest" description="Disordered" evidence="1">
    <location>
        <begin position="1"/>
        <end position="20"/>
    </location>
</feature>
<dbReference type="RefSeq" id="WP_045829814.1">
    <property type="nucleotide sequence ID" value="NZ_JZRB01000025.1"/>
</dbReference>
<gene>
    <name evidence="3" type="ORF">VI08_11880</name>
</gene>
<dbReference type="Pfam" id="PF11160">
    <property type="entry name" value="Hva1_TUDOR"/>
    <property type="match status" value="1"/>
</dbReference>
<keyword evidence="4" id="KW-1185">Reference proteome</keyword>